<protein>
    <submittedName>
        <fullName evidence="6">Metalloregulator ArsR/SmtB family transcription factor</fullName>
    </submittedName>
</protein>
<dbReference type="Proteomes" id="UP000726170">
    <property type="component" value="Unassembled WGS sequence"/>
</dbReference>
<gene>
    <name evidence="6" type="ORF">KQI86_16905</name>
</gene>
<keyword evidence="2" id="KW-0238">DNA-binding</keyword>
<accession>A0ABS6ELC3</accession>
<dbReference type="PANTHER" id="PTHR43132:SF6">
    <property type="entry name" value="HTH-TYPE TRANSCRIPTIONAL REPRESSOR CZRA"/>
    <property type="match status" value="1"/>
</dbReference>
<evidence type="ECO:0000256" key="1">
    <source>
        <dbReference type="ARBA" id="ARBA00023015"/>
    </source>
</evidence>
<evidence type="ECO:0000256" key="3">
    <source>
        <dbReference type="ARBA" id="ARBA00023163"/>
    </source>
</evidence>
<dbReference type="InterPro" id="IPR051011">
    <property type="entry name" value="Metal_resp_trans_reg"/>
</dbReference>
<dbReference type="EMBL" id="JAHLQF010000004">
    <property type="protein sequence ID" value="MBU5486003.1"/>
    <property type="molecule type" value="Genomic_DNA"/>
</dbReference>
<dbReference type="InterPro" id="IPR011991">
    <property type="entry name" value="ArsR-like_HTH"/>
</dbReference>
<evidence type="ECO:0000313" key="7">
    <source>
        <dbReference type="Proteomes" id="UP000726170"/>
    </source>
</evidence>
<dbReference type="SMART" id="SM00418">
    <property type="entry name" value="HTH_ARSR"/>
    <property type="match status" value="1"/>
</dbReference>
<evidence type="ECO:0000256" key="4">
    <source>
        <dbReference type="ARBA" id="ARBA00043263"/>
    </source>
</evidence>
<dbReference type="Pfam" id="PF01022">
    <property type="entry name" value="HTH_5"/>
    <property type="match status" value="1"/>
</dbReference>
<dbReference type="PROSITE" id="PS00846">
    <property type="entry name" value="HTH_ARSR_1"/>
    <property type="match status" value="1"/>
</dbReference>
<keyword evidence="3" id="KW-0804">Transcription</keyword>
<feature type="domain" description="HTH arsR-type" evidence="5">
    <location>
        <begin position="26"/>
        <end position="119"/>
    </location>
</feature>
<dbReference type="InterPro" id="IPR001845">
    <property type="entry name" value="HTH_ArsR_DNA-bd_dom"/>
</dbReference>
<dbReference type="PANTHER" id="PTHR43132">
    <property type="entry name" value="ARSENICAL RESISTANCE OPERON REPRESSOR ARSR-RELATED"/>
    <property type="match status" value="1"/>
</dbReference>
<name>A0ABS6ELC3_9CLOT</name>
<reference evidence="6 7" key="1">
    <citation type="submission" date="2021-06" db="EMBL/GenBank/DDBJ databases">
        <authorList>
            <person name="Sun Q."/>
            <person name="Li D."/>
        </authorList>
    </citation>
    <scope>NUCLEOTIDE SEQUENCE [LARGE SCALE GENOMIC DNA]</scope>
    <source>
        <strain evidence="6 7">MSJ-11</strain>
    </source>
</reference>
<dbReference type="CDD" id="cd00090">
    <property type="entry name" value="HTH_ARSR"/>
    <property type="match status" value="1"/>
</dbReference>
<proteinExistence type="predicted"/>
<dbReference type="NCBIfam" id="NF033788">
    <property type="entry name" value="HTH_metalloreg"/>
    <property type="match status" value="1"/>
</dbReference>
<evidence type="ECO:0000256" key="2">
    <source>
        <dbReference type="ARBA" id="ARBA00023125"/>
    </source>
</evidence>
<comment type="caution">
    <text evidence="6">The sequence shown here is derived from an EMBL/GenBank/DDBJ whole genome shotgun (WGS) entry which is preliminary data.</text>
</comment>
<dbReference type="PROSITE" id="PS50987">
    <property type="entry name" value="HTH_ARSR_2"/>
    <property type="match status" value="1"/>
</dbReference>
<keyword evidence="1" id="KW-0805">Transcription regulation</keyword>
<keyword evidence="4" id="KW-0105">Cadmium resistance</keyword>
<organism evidence="6 7">
    <name type="scientific">Clostridium mobile</name>
    <dbReference type="NCBI Taxonomy" id="2841512"/>
    <lineage>
        <taxon>Bacteria</taxon>
        <taxon>Bacillati</taxon>
        <taxon>Bacillota</taxon>
        <taxon>Clostridia</taxon>
        <taxon>Eubacteriales</taxon>
        <taxon>Clostridiaceae</taxon>
        <taxon>Clostridium</taxon>
    </lineage>
</organism>
<sequence>MSDMVKAHDCNVIHEDILNKVKDNMPNESAMRNLTEFFKIMGDGTRIQILCALVQNEMCVCDLAVLTNVTKSAISHQLRSLKEAHLVKSRRSGKNVFYSLDDEHVKDILEKALDHIVEQ</sequence>
<dbReference type="InterPro" id="IPR018334">
    <property type="entry name" value="ArsR_HTH"/>
</dbReference>
<dbReference type="RefSeq" id="WP_216440596.1">
    <property type="nucleotide sequence ID" value="NZ_JAHLQF010000004.1"/>
</dbReference>
<keyword evidence="7" id="KW-1185">Reference proteome</keyword>
<evidence type="ECO:0000259" key="5">
    <source>
        <dbReference type="PROSITE" id="PS50987"/>
    </source>
</evidence>
<evidence type="ECO:0000313" key="6">
    <source>
        <dbReference type="EMBL" id="MBU5486003.1"/>
    </source>
</evidence>